<dbReference type="EMBL" id="FIZY01000025">
    <property type="protein sequence ID" value="CZF83712.1"/>
    <property type="molecule type" value="Genomic_DNA"/>
</dbReference>
<keyword evidence="1" id="KW-0805">Transcription regulation</keyword>
<dbReference type="PROSITE" id="PS01124">
    <property type="entry name" value="HTH_ARAC_FAMILY_2"/>
    <property type="match status" value="1"/>
</dbReference>
<sequence>MQHNIAASLSNFHGTLAKVCCSENTPPEGAYQVNFNRLEVILEGKYDLIVDSRNGEKTLALQQGEMVYIPSNAWSKPTWENSCKMMSILFGKHQVGFSFVHFDENEGYVDVQKHAMPLPTSMAVEHVLDALNSMTDESRSVVMADHLANALLVYCNELLQGPQQEKVSRGEKLYRSMCIYVQENFHKDITRVSVASRFGVSSAHVSRLFNQEGSVKYADYVTYVRLDRAKFMLKKYNFKVDEIAHRCGFKDTNYFCRVFKQKTGKTPSEYRLGVYQTE</sequence>
<dbReference type="PROSITE" id="PS00041">
    <property type="entry name" value="HTH_ARAC_FAMILY_1"/>
    <property type="match status" value="1"/>
</dbReference>
<dbReference type="PANTHER" id="PTHR43280">
    <property type="entry name" value="ARAC-FAMILY TRANSCRIPTIONAL REGULATOR"/>
    <property type="match status" value="1"/>
</dbReference>
<evidence type="ECO:0000256" key="3">
    <source>
        <dbReference type="ARBA" id="ARBA00023163"/>
    </source>
</evidence>
<accession>A0A128FAA0</accession>
<dbReference type="SUPFAM" id="SSF51182">
    <property type="entry name" value="RmlC-like cupins"/>
    <property type="match status" value="1"/>
</dbReference>
<dbReference type="Gene3D" id="1.10.10.60">
    <property type="entry name" value="Homeodomain-like"/>
    <property type="match status" value="2"/>
</dbReference>
<evidence type="ECO:0000256" key="2">
    <source>
        <dbReference type="ARBA" id="ARBA00023125"/>
    </source>
</evidence>
<dbReference type="InterPro" id="IPR018062">
    <property type="entry name" value="HTH_AraC-typ_CS"/>
</dbReference>
<dbReference type="PRINTS" id="PR00032">
    <property type="entry name" value="HTHARAC"/>
</dbReference>
<dbReference type="InterPro" id="IPR011051">
    <property type="entry name" value="RmlC_Cupin_sf"/>
</dbReference>
<dbReference type="FunFam" id="1.10.10.60:FF:000444">
    <property type="entry name" value="AraC family transcriptional regulator"/>
    <property type="match status" value="1"/>
</dbReference>
<reference evidence="6" key="1">
    <citation type="submission" date="2016-02" db="EMBL/GenBank/DDBJ databases">
        <authorList>
            <person name="Rodrigo-Torres Lidia"/>
            <person name="Arahal R.David."/>
        </authorList>
    </citation>
    <scope>NUCLEOTIDE SEQUENCE [LARGE SCALE GENOMIC DNA]</scope>
    <source>
        <strain evidence="6">CECT 8713</strain>
    </source>
</reference>
<proteinExistence type="predicted"/>
<dbReference type="PANTHER" id="PTHR43280:SF10">
    <property type="entry name" value="REGULATORY PROTEIN POCR"/>
    <property type="match status" value="1"/>
</dbReference>
<dbReference type="SUPFAM" id="SSF46689">
    <property type="entry name" value="Homeodomain-like"/>
    <property type="match status" value="1"/>
</dbReference>
<dbReference type="InterPro" id="IPR018060">
    <property type="entry name" value="HTH_AraC"/>
</dbReference>
<dbReference type="GO" id="GO:0043565">
    <property type="term" value="F:sequence-specific DNA binding"/>
    <property type="evidence" value="ECO:0007669"/>
    <property type="project" value="InterPro"/>
</dbReference>
<name>A0A128FAA0_9GAMM</name>
<dbReference type="RefSeq" id="WP_062710783.1">
    <property type="nucleotide sequence ID" value="NZ_CAWRCI010000025.1"/>
</dbReference>
<dbReference type="SMART" id="SM00342">
    <property type="entry name" value="HTH_ARAC"/>
    <property type="match status" value="1"/>
</dbReference>
<feature type="domain" description="HTH araC/xylS-type" evidence="4">
    <location>
        <begin position="175"/>
        <end position="273"/>
    </location>
</feature>
<organism evidence="5 6">
    <name type="scientific">Grimontia marina</name>
    <dbReference type="NCBI Taxonomy" id="646534"/>
    <lineage>
        <taxon>Bacteria</taxon>
        <taxon>Pseudomonadati</taxon>
        <taxon>Pseudomonadota</taxon>
        <taxon>Gammaproteobacteria</taxon>
        <taxon>Vibrionales</taxon>
        <taxon>Vibrionaceae</taxon>
        <taxon>Grimontia</taxon>
    </lineage>
</organism>
<evidence type="ECO:0000259" key="4">
    <source>
        <dbReference type="PROSITE" id="PS01124"/>
    </source>
</evidence>
<keyword evidence="2" id="KW-0238">DNA-binding</keyword>
<keyword evidence="6" id="KW-1185">Reference proteome</keyword>
<evidence type="ECO:0000313" key="6">
    <source>
        <dbReference type="Proteomes" id="UP000073601"/>
    </source>
</evidence>
<evidence type="ECO:0000313" key="5">
    <source>
        <dbReference type="EMBL" id="CZF83712.1"/>
    </source>
</evidence>
<dbReference type="Proteomes" id="UP000073601">
    <property type="component" value="Unassembled WGS sequence"/>
</dbReference>
<evidence type="ECO:0000256" key="1">
    <source>
        <dbReference type="ARBA" id="ARBA00023015"/>
    </source>
</evidence>
<dbReference type="OrthoDB" id="1050625at2"/>
<dbReference type="Pfam" id="PF12833">
    <property type="entry name" value="HTH_18"/>
    <property type="match status" value="1"/>
</dbReference>
<dbReference type="InterPro" id="IPR009057">
    <property type="entry name" value="Homeodomain-like_sf"/>
</dbReference>
<dbReference type="AlphaFoldDB" id="A0A128FAA0"/>
<dbReference type="InterPro" id="IPR020449">
    <property type="entry name" value="Tscrpt_reg_AraC-type_HTH"/>
</dbReference>
<protein>
    <submittedName>
        <fullName evidence="5">HTH-type transcriptional activator Btr</fullName>
    </submittedName>
</protein>
<dbReference type="GO" id="GO:0003700">
    <property type="term" value="F:DNA-binding transcription factor activity"/>
    <property type="evidence" value="ECO:0007669"/>
    <property type="project" value="InterPro"/>
</dbReference>
<gene>
    <name evidence="5" type="primary">btr_1</name>
    <name evidence="5" type="ORF">GMA8713_02770</name>
</gene>
<keyword evidence="3" id="KW-0804">Transcription</keyword>